<dbReference type="EMBL" id="HG992982">
    <property type="protein sequence ID" value="CAE7189353.1"/>
    <property type="molecule type" value="Genomic_DNA"/>
</dbReference>
<accession>A0A6S6W5K7</accession>
<dbReference type="AlphaFoldDB" id="A0A6S6W5K7"/>
<evidence type="ECO:0000313" key="1">
    <source>
        <dbReference type="EMBL" id="CAE7189353.1"/>
    </source>
</evidence>
<evidence type="ECO:0000313" key="2">
    <source>
        <dbReference type="Proteomes" id="UP000472372"/>
    </source>
</evidence>
<gene>
    <name evidence="1" type="ORF">PTTW11_07462</name>
</gene>
<protein>
    <submittedName>
        <fullName evidence="1">Uncharacterized protein</fullName>
    </submittedName>
</protein>
<name>A0A6S6W5K7_9PLEO</name>
<sequence>MQFHYQLAFLLAILSQTSAAPTEQALEERQLTKRACAPTGQESCCLTGFYRVGGTMTKIQALVPFGTNGGLINIGVTKGCSINVDRTCATAGGCGSWAIQARVGCSGVETSVSFLDRCGS</sequence>
<proteinExistence type="predicted"/>
<reference evidence="1" key="1">
    <citation type="submission" date="2021-02" db="EMBL/GenBank/DDBJ databases">
        <authorList>
            <person name="Syme A R."/>
            <person name="Syme A R."/>
            <person name="Moolhuijzen P."/>
        </authorList>
    </citation>
    <scope>NUCLEOTIDE SEQUENCE</scope>
    <source>
        <strain evidence="1">W1-1</strain>
    </source>
</reference>
<organism evidence="1 2">
    <name type="scientific">Pyrenophora teres f. teres</name>
    <dbReference type="NCBI Taxonomy" id="97479"/>
    <lineage>
        <taxon>Eukaryota</taxon>
        <taxon>Fungi</taxon>
        <taxon>Dikarya</taxon>
        <taxon>Ascomycota</taxon>
        <taxon>Pezizomycotina</taxon>
        <taxon>Dothideomycetes</taxon>
        <taxon>Pleosporomycetidae</taxon>
        <taxon>Pleosporales</taxon>
        <taxon>Pleosporineae</taxon>
        <taxon>Pleosporaceae</taxon>
        <taxon>Pyrenophora</taxon>
    </lineage>
</organism>
<dbReference type="Proteomes" id="UP000472372">
    <property type="component" value="Chromosome 6"/>
</dbReference>